<keyword evidence="4" id="KW-1185">Reference proteome</keyword>
<evidence type="ECO:0000256" key="2">
    <source>
        <dbReference type="SAM" id="Phobius"/>
    </source>
</evidence>
<feature type="transmembrane region" description="Helical" evidence="2">
    <location>
        <begin position="238"/>
        <end position="258"/>
    </location>
</feature>
<keyword evidence="2" id="KW-1133">Transmembrane helix</keyword>
<proteinExistence type="predicted"/>
<dbReference type="PANTHER" id="PTHR37305">
    <property type="entry name" value="INTEGRAL MEMBRANE PROTEIN-RELATED"/>
    <property type="match status" value="1"/>
</dbReference>
<evidence type="ECO:0000313" key="4">
    <source>
        <dbReference type="Proteomes" id="UP000588098"/>
    </source>
</evidence>
<protein>
    <submittedName>
        <fullName evidence="3">ABC-type transport system involved in multi-copper enzyme maturation permease subunit</fullName>
    </submittedName>
</protein>
<evidence type="ECO:0000313" key="3">
    <source>
        <dbReference type="EMBL" id="MBB5935781.1"/>
    </source>
</evidence>
<comment type="caution">
    <text evidence="3">The sequence shown here is derived from an EMBL/GenBank/DDBJ whole genome shotgun (WGS) entry which is preliminary data.</text>
</comment>
<feature type="compositionally biased region" description="Low complexity" evidence="1">
    <location>
        <begin position="93"/>
        <end position="114"/>
    </location>
</feature>
<reference evidence="3 4" key="1">
    <citation type="submission" date="2020-08" db="EMBL/GenBank/DDBJ databases">
        <title>Genomic Encyclopedia of Type Strains, Phase III (KMG-III): the genomes of soil and plant-associated and newly described type strains.</title>
        <authorList>
            <person name="Whitman W."/>
        </authorList>
    </citation>
    <scope>NUCLEOTIDE SEQUENCE [LARGE SCALE GENOMIC DNA]</scope>
    <source>
        <strain evidence="3 4">CECT 8305</strain>
    </source>
</reference>
<dbReference type="AlphaFoldDB" id="A0A7W9Q923"/>
<feature type="compositionally biased region" description="Low complexity" evidence="1">
    <location>
        <begin position="1"/>
        <end position="12"/>
    </location>
</feature>
<gene>
    <name evidence="3" type="ORF">FHS42_002850</name>
</gene>
<feature type="transmembrane region" description="Helical" evidence="2">
    <location>
        <begin position="278"/>
        <end position="299"/>
    </location>
</feature>
<name>A0A7W9Q923_9ACTN</name>
<feature type="compositionally biased region" description="Low complexity" evidence="1">
    <location>
        <begin position="20"/>
        <end position="42"/>
    </location>
</feature>
<keyword evidence="2" id="KW-0812">Transmembrane</keyword>
<accession>A0A7W9Q923</accession>
<dbReference type="EMBL" id="JACHJL010000006">
    <property type="protein sequence ID" value="MBB5935781.1"/>
    <property type="molecule type" value="Genomic_DNA"/>
</dbReference>
<evidence type="ECO:0000256" key="1">
    <source>
        <dbReference type="SAM" id="MobiDB-lite"/>
    </source>
</evidence>
<feature type="region of interest" description="Disordered" evidence="1">
    <location>
        <begin position="1"/>
        <end position="126"/>
    </location>
</feature>
<dbReference type="PANTHER" id="PTHR37305:SF1">
    <property type="entry name" value="MEMBRANE PROTEIN"/>
    <property type="match status" value="1"/>
</dbReference>
<organism evidence="3 4">
    <name type="scientific">Streptomyces zagrosensis</name>
    <dbReference type="NCBI Taxonomy" id="1042984"/>
    <lineage>
        <taxon>Bacteria</taxon>
        <taxon>Bacillati</taxon>
        <taxon>Actinomycetota</taxon>
        <taxon>Actinomycetes</taxon>
        <taxon>Kitasatosporales</taxon>
        <taxon>Streptomycetaceae</taxon>
        <taxon>Streptomyces</taxon>
    </lineage>
</organism>
<keyword evidence="2" id="KW-0472">Membrane</keyword>
<feature type="transmembrane region" description="Helical" evidence="2">
    <location>
        <begin position="188"/>
        <end position="210"/>
    </location>
</feature>
<dbReference type="Proteomes" id="UP000588098">
    <property type="component" value="Unassembled WGS sequence"/>
</dbReference>
<dbReference type="Pfam" id="PF12730">
    <property type="entry name" value="ABC2_membrane_4"/>
    <property type="match status" value="1"/>
</dbReference>
<feature type="transmembrane region" description="Helical" evidence="2">
    <location>
        <begin position="306"/>
        <end position="326"/>
    </location>
</feature>
<feature type="transmembrane region" description="Helical" evidence="2">
    <location>
        <begin position="154"/>
        <end position="176"/>
    </location>
</feature>
<sequence>MTTPQQPQGTPAAQPPAAPTAPLVSQQPQQGEPAPAQAAPAQPQQPPSSAPAQPPAQQAQPAQPPLAHQAQQPQQQPQQLQTLEAPPVPQQTGAYAPAHGHPQAPAPYAQAHAPVQGSGFAPGGYSSPIPIQPTHLGHALASEWTKIKSVRSTVWTLSVMVALVVGISLLTVVGISSGDTDLEGESPLAFGFFGVLLGLMCVITLGVLVVSSEYGTGMIRTTLTACPSRGRVLVAKTLVFFGLSFAVTLASTTLVALINDGILGGHRGAGDSSSADWVKATIGVSLYVAALGLLALCVGSLLRHSAGAITVMIGLVLLPMVLALFMQGEALQDVQEALLDYSVPSQLGVLYSNTISDSGPSGWEPLLIVIIVAGVAMAGAFAVLEKRDV</sequence>
<feature type="transmembrane region" description="Helical" evidence="2">
    <location>
        <begin position="366"/>
        <end position="384"/>
    </location>
</feature>
<feature type="compositionally biased region" description="Pro residues" evidence="1">
    <location>
        <begin position="43"/>
        <end position="54"/>
    </location>
</feature>
<feature type="compositionally biased region" description="Low complexity" evidence="1">
    <location>
        <begin position="55"/>
        <end position="85"/>
    </location>
</feature>